<protein>
    <recommendedName>
        <fullName evidence="2">non-specific serine/threonine protein kinase</fullName>
        <ecNumber evidence="2">2.7.11.1</ecNumber>
    </recommendedName>
</protein>
<dbReference type="EMBL" id="JBJKBG010000006">
    <property type="protein sequence ID" value="KAL3733939.1"/>
    <property type="molecule type" value="Genomic_DNA"/>
</dbReference>
<dbReference type="PROSITE" id="PS50011">
    <property type="entry name" value="PROTEIN_KINASE_DOM"/>
    <property type="match status" value="1"/>
</dbReference>
<sequence>MMTNLFSPGALFSVLILFCVINSAIATTLLPPDEVDALREIAEKLGKSDWDFSKDPCGVEGRWGANKTIDGKSKDAVTCTVDNNNVSHVINIFLKEQSLAGTLPPRLFRLPFLQNFDVTRNFLSGTIPKEWGSTKLRNISVLGNRLTGPIPKELGNISTLESLVVEINQLSGPLPPELGNLSRLLRLCLSSNNFTGELPPRFAELTALQELRLSDNQFMEKIPDFIQNLTNLSRLAIQGSGLQGPIPSGIALLKNLIYLSISDLEGPESPVPQLSSTNIQRLILRSCNLTGVLPGYLAGMTKLKILDLSFNKLSGEIPDNFSSLADVDYIYLTGNQLTGAVHPWILQKAQRVDLSYNNFDATNTDCEERSINLFASSAVDNATSYPATSGLATCLKSRPCPENRHNLFINCGGGKVEIGDNIYDDDSVSLTPASSSFLDGKFWGDSSTGHFPDDSIEPDNYIVNNDNISILSKDNAQLYMNARRSAISLTYYGFCLVNGIYNVRLHFAEISFTGNNSYKSLGRRAFNVYIQGKLVWKDFNIVIEAGGVGKEVIRNFTANVTKGTLEIRLYWAGKGTNAIPTRGVYGPLISAISVYYPGFKIQGESASISAGTVVGIVAAIVFVVFLFLVILWWRGCLGREDETAQDLKVLALQIGSFTLRQIKAATNNFDAANKIGEGGFGSVYKGLLSDGTTIAVKQLSSKSKQGNREFVTELGMISALQHPHLVKLHGCCIEGNQLLLVYEYMENNSLARTLFGPEEFQLKLDWGTRHKICVGIARGLAYLHEESRLKIVHRDIKATNILLDKDLNSKISDFGLAKLDEEDNTHISTKIAGTYGYMAPEYAMHGYLTEKADVYSFGIVALEVVSGRSNTSYQKKEKCFYLLDWARVLKERGNLMDLVDQRLGSHFDEKEVLAMINVALLCTNATSALRPLMSSVVSMLEGKVAVPVLDSEGPIITEETIEAMRKHFKGDEDQAVDENITKSMLTDGPWTGTASSTSVNDLYPINPDTDNWQNRK</sequence>
<evidence type="ECO:0000256" key="5">
    <source>
        <dbReference type="ARBA" id="ARBA00022614"/>
    </source>
</evidence>
<dbReference type="SUPFAM" id="SSF56112">
    <property type="entry name" value="Protein kinase-like (PK-like)"/>
    <property type="match status" value="1"/>
</dbReference>
<evidence type="ECO:0000256" key="13">
    <source>
        <dbReference type="ARBA" id="ARBA00022989"/>
    </source>
</evidence>
<gene>
    <name evidence="24" type="ORF">ACJRO7_023315</name>
</gene>
<keyword evidence="10 19" id="KW-0547">Nucleotide-binding</keyword>
<dbReference type="SMART" id="SM00220">
    <property type="entry name" value="S_TKc"/>
    <property type="match status" value="1"/>
</dbReference>
<evidence type="ECO:0000256" key="22">
    <source>
        <dbReference type="SAM" id="SignalP"/>
    </source>
</evidence>
<evidence type="ECO:0000256" key="8">
    <source>
        <dbReference type="ARBA" id="ARBA00022729"/>
    </source>
</evidence>
<dbReference type="SUPFAM" id="SSF52058">
    <property type="entry name" value="L domain-like"/>
    <property type="match status" value="1"/>
</dbReference>
<evidence type="ECO:0000256" key="6">
    <source>
        <dbReference type="ARBA" id="ARBA00022679"/>
    </source>
</evidence>
<dbReference type="Gene3D" id="3.80.10.10">
    <property type="entry name" value="Ribonuclease Inhibitor"/>
    <property type="match status" value="3"/>
</dbReference>
<dbReference type="PANTHER" id="PTHR48006:SF81">
    <property type="entry name" value="PROTEIN KINASE DOMAIN-CONTAINING PROTEIN"/>
    <property type="match status" value="1"/>
</dbReference>
<dbReference type="FunFam" id="1.10.510.10:FF:000044">
    <property type="entry name" value="Putative LRR receptor-like serine/threonine-protein kinase"/>
    <property type="match status" value="1"/>
</dbReference>
<dbReference type="Pfam" id="PF11721">
    <property type="entry name" value="Malectin"/>
    <property type="match status" value="1"/>
</dbReference>
<organism evidence="24 25">
    <name type="scientific">Eucalyptus globulus</name>
    <name type="common">Tasmanian blue gum</name>
    <dbReference type="NCBI Taxonomy" id="34317"/>
    <lineage>
        <taxon>Eukaryota</taxon>
        <taxon>Viridiplantae</taxon>
        <taxon>Streptophyta</taxon>
        <taxon>Embryophyta</taxon>
        <taxon>Tracheophyta</taxon>
        <taxon>Spermatophyta</taxon>
        <taxon>Magnoliopsida</taxon>
        <taxon>eudicotyledons</taxon>
        <taxon>Gunneridae</taxon>
        <taxon>Pentapetalae</taxon>
        <taxon>rosids</taxon>
        <taxon>malvids</taxon>
        <taxon>Myrtales</taxon>
        <taxon>Myrtaceae</taxon>
        <taxon>Myrtoideae</taxon>
        <taxon>Eucalypteae</taxon>
        <taxon>Eucalyptus</taxon>
    </lineage>
</organism>
<comment type="subcellular location">
    <subcellularLocation>
        <location evidence="1">Membrane</location>
        <topology evidence="1">Single-pass type I membrane protein</topology>
    </subcellularLocation>
</comment>
<keyword evidence="16" id="KW-0325">Glycoprotein</keyword>
<evidence type="ECO:0000256" key="17">
    <source>
        <dbReference type="ARBA" id="ARBA00047899"/>
    </source>
</evidence>
<dbReference type="AlphaFoldDB" id="A0ABD3K1F4"/>
<comment type="catalytic activity">
    <reaction evidence="18">
        <text>L-seryl-[protein] + ATP = O-phospho-L-seryl-[protein] + ADP + H(+)</text>
        <dbReference type="Rhea" id="RHEA:17989"/>
        <dbReference type="Rhea" id="RHEA-COMP:9863"/>
        <dbReference type="Rhea" id="RHEA-COMP:11604"/>
        <dbReference type="ChEBI" id="CHEBI:15378"/>
        <dbReference type="ChEBI" id="CHEBI:29999"/>
        <dbReference type="ChEBI" id="CHEBI:30616"/>
        <dbReference type="ChEBI" id="CHEBI:83421"/>
        <dbReference type="ChEBI" id="CHEBI:456216"/>
        <dbReference type="EC" id="2.7.11.1"/>
    </reaction>
</comment>
<evidence type="ECO:0000256" key="10">
    <source>
        <dbReference type="ARBA" id="ARBA00022741"/>
    </source>
</evidence>
<dbReference type="InterPro" id="IPR001611">
    <property type="entry name" value="Leu-rich_rpt"/>
</dbReference>
<evidence type="ECO:0000256" key="14">
    <source>
        <dbReference type="ARBA" id="ARBA00023136"/>
    </source>
</evidence>
<evidence type="ECO:0000259" key="23">
    <source>
        <dbReference type="PROSITE" id="PS50011"/>
    </source>
</evidence>
<dbReference type="InterPro" id="IPR021720">
    <property type="entry name" value="Malectin_dom"/>
</dbReference>
<keyword evidence="8 22" id="KW-0732">Signal</keyword>
<dbReference type="InterPro" id="IPR032675">
    <property type="entry name" value="LRR_dom_sf"/>
</dbReference>
<dbReference type="CDD" id="cd14066">
    <property type="entry name" value="STKc_IRAK"/>
    <property type="match status" value="1"/>
</dbReference>
<evidence type="ECO:0000256" key="9">
    <source>
        <dbReference type="ARBA" id="ARBA00022737"/>
    </source>
</evidence>
<dbReference type="Gene3D" id="3.30.200.20">
    <property type="entry name" value="Phosphorylase Kinase, domain 1"/>
    <property type="match status" value="1"/>
</dbReference>
<dbReference type="Pfam" id="PF13855">
    <property type="entry name" value="LRR_8"/>
    <property type="match status" value="1"/>
</dbReference>
<keyword evidence="15" id="KW-0675">Receptor</keyword>
<feature type="chain" id="PRO_5044746237" description="non-specific serine/threonine protein kinase" evidence="22">
    <location>
        <begin position="27"/>
        <end position="1016"/>
    </location>
</feature>
<dbReference type="EC" id="2.7.11.1" evidence="2"/>
<evidence type="ECO:0000256" key="7">
    <source>
        <dbReference type="ARBA" id="ARBA00022692"/>
    </source>
</evidence>
<keyword evidence="4" id="KW-0597">Phosphoprotein</keyword>
<dbReference type="FunFam" id="3.80.10.10:FF:000452">
    <property type="entry name" value="Probable LRR receptor-like serine/threonine-protein kinase RFK1"/>
    <property type="match status" value="1"/>
</dbReference>
<reference evidence="24 25" key="1">
    <citation type="submission" date="2024-11" db="EMBL/GenBank/DDBJ databases">
        <title>Chromosome-level genome assembly of Eucalyptus globulus Labill. provides insights into its genome evolution.</title>
        <authorList>
            <person name="Li X."/>
        </authorList>
    </citation>
    <scope>NUCLEOTIDE SEQUENCE [LARGE SCALE GENOMIC DNA]</scope>
    <source>
        <strain evidence="24">CL2024</strain>
        <tissue evidence="24">Fresh tender leaves</tissue>
    </source>
</reference>
<keyword evidence="12 19" id="KW-0067">ATP-binding</keyword>
<evidence type="ECO:0000256" key="19">
    <source>
        <dbReference type="PROSITE-ProRule" id="PRU10141"/>
    </source>
</evidence>
<evidence type="ECO:0000256" key="18">
    <source>
        <dbReference type="ARBA" id="ARBA00048679"/>
    </source>
</evidence>
<dbReference type="Proteomes" id="UP001634007">
    <property type="component" value="Unassembled WGS sequence"/>
</dbReference>
<feature type="domain" description="Protein kinase" evidence="23">
    <location>
        <begin position="669"/>
        <end position="921"/>
    </location>
</feature>
<evidence type="ECO:0000313" key="24">
    <source>
        <dbReference type="EMBL" id="KAL3733939.1"/>
    </source>
</evidence>
<dbReference type="Pfam" id="PF00560">
    <property type="entry name" value="LRR_1"/>
    <property type="match status" value="2"/>
</dbReference>
<dbReference type="PROSITE" id="PS00108">
    <property type="entry name" value="PROTEIN_KINASE_ST"/>
    <property type="match status" value="1"/>
</dbReference>
<feature type="transmembrane region" description="Helical" evidence="21">
    <location>
        <begin position="610"/>
        <end position="633"/>
    </location>
</feature>
<evidence type="ECO:0000256" key="1">
    <source>
        <dbReference type="ARBA" id="ARBA00004479"/>
    </source>
</evidence>
<evidence type="ECO:0000256" key="16">
    <source>
        <dbReference type="ARBA" id="ARBA00023180"/>
    </source>
</evidence>
<dbReference type="Gene3D" id="1.10.510.10">
    <property type="entry name" value="Transferase(Phosphotransferase) domain 1"/>
    <property type="match status" value="1"/>
</dbReference>
<dbReference type="InterPro" id="IPR011009">
    <property type="entry name" value="Kinase-like_dom_sf"/>
</dbReference>
<keyword evidence="25" id="KW-1185">Reference proteome</keyword>
<keyword evidence="7 21" id="KW-0812">Transmembrane</keyword>
<accession>A0ABD3K1F4</accession>
<dbReference type="FunFam" id="2.60.120.430:FF:000004">
    <property type="entry name" value="Putative leucine-rich repeat receptor-like serine/threonine-protein kinase"/>
    <property type="match status" value="1"/>
</dbReference>
<dbReference type="GO" id="GO:0005524">
    <property type="term" value="F:ATP binding"/>
    <property type="evidence" value="ECO:0007669"/>
    <property type="project" value="UniProtKB-UniRule"/>
</dbReference>
<feature type="binding site" evidence="19">
    <location>
        <position position="697"/>
    </location>
    <ligand>
        <name>ATP</name>
        <dbReference type="ChEBI" id="CHEBI:30616"/>
    </ligand>
</feature>
<dbReference type="PANTHER" id="PTHR48006">
    <property type="entry name" value="LEUCINE-RICH REPEAT-CONTAINING PROTEIN DDB_G0281931-RELATED"/>
    <property type="match status" value="1"/>
</dbReference>
<name>A0ABD3K1F4_EUCGL</name>
<evidence type="ECO:0000256" key="3">
    <source>
        <dbReference type="ARBA" id="ARBA00022527"/>
    </source>
</evidence>
<dbReference type="InterPro" id="IPR008271">
    <property type="entry name" value="Ser/Thr_kinase_AS"/>
</dbReference>
<keyword evidence="3" id="KW-0723">Serine/threonine-protein kinase</keyword>
<proteinExistence type="predicted"/>
<dbReference type="GO" id="GO:0004674">
    <property type="term" value="F:protein serine/threonine kinase activity"/>
    <property type="evidence" value="ECO:0007669"/>
    <property type="project" value="UniProtKB-KW"/>
</dbReference>
<keyword evidence="14 21" id="KW-0472">Membrane</keyword>
<keyword evidence="13 21" id="KW-1133">Transmembrane helix</keyword>
<evidence type="ECO:0000256" key="15">
    <source>
        <dbReference type="ARBA" id="ARBA00023170"/>
    </source>
</evidence>
<keyword evidence="11" id="KW-0418">Kinase</keyword>
<dbReference type="GO" id="GO:0016020">
    <property type="term" value="C:membrane"/>
    <property type="evidence" value="ECO:0007669"/>
    <property type="project" value="UniProtKB-SubCell"/>
</dbReference>
<evidence type="ECO:0000256" key="12">
    <source>
        <dbReference type="ARBA" id="ARBA00022840"/>
    </source>
</evidence>
<feature type="region of interest" description="Disordered" evidence="20">
    <location>
        <begin position="984"/>
        <end position="1016"/>
    </location>
</feature>
<dbReference type="PROSITE" id="PS00107">
    <property type="entry name" value="PROTEIN_KINASE_ATP"/>
    <property type="match status" value="1"/>
</dbReference>
<evidence type="ECO:0000256" key="20">
    <source>
        <dbReference type="SAM" id="MobiDB-lite"/>
    </source>
</evidence>
<evidence type="ECO:0000256" key="11">
    <source>
        <dbReference type="ARBA" id="ARBA00022777"/>
    </source>
</evidence>
<feature type="signal peptide" evidence="22">
    <location>
        <begin position="1"/>
        <end position="26"/>
    </location>
</feature>
<keyword evidence="6" id="KW-0808">Transferase</keyword>
<dbReference type="Pfam" id="PF07714">
    <property type="entry name" value="PK_Tyr_Ser-Thr"/>
    <property type="match status" value="1"/>
</dbReference>
<dbReference type="InterPro" id="IPR001245">
    <property type="entry name" value="Ser-Thr/Tyr_kinase_cat_dom"/>
</dbReference>
<comment type="catalytic activity">
    <reaction evidence="17">
        <text>L-threonyl-[protein] + ATP = O-phospho-L-threonyl-[protein] + ADP + H(+)</text>
        <dbReference type="Rhea" id="RHEA:46608"/>
        <dbReference type="Rhea" id="RHEA-COMP:11060"/>
        <dbReference type="Rhea" id="RHEA-COMP:11605"/>
        <dbReference type="ChEBI" id="CHEBI:15378"/>
        <dbReference type="ChEBI" id="CHEBI:30013"/>
        <dbReference type="ChEBI" id="CHEBI:30616"/>
        <dbReference type="ChEBI" id="CHEBI:61977"/>
        <dbReference type="ChEBI" id="CHEBI:456216"/>
        <dbReference type="EC" id="2.7.11.1"/>
    </reaction>
</comment>
<dbReference type="FunFam" id="3.30.200.20:FF:000217">
    <property type="entry name" value="probable LRR receptor-like serine/threonine-protein kinase At1g53430"/>
    <property type="match status" value="1"/>
</dbReference>
<keyword evidence="5" id="KW-0433">Leucine-rich repeat</keyword>
<evidence type="ECO:0000313" key="25">
    <source>
        <dbReference type="Proteomes" id="UP001634007"/>
    </source>
</evidence>
<comment type="caution">
    <text evidence="24">The sequence shown here is derived from an EMBL/GenBank/DDBJ whole genome shotgun (WGS) entry which is preliminary data.</text>
</comment>
<evidence type="ECO:0000256" key="2">
    <source>
        <dbReference type="ARBA" id="ARBA00012513"/>
    </source>
</evidence>
<keyword evidence="9" id="KW-0677">Repeat</keyword>
<evidence type="ECO:0000256" key="4">
    <source>
        <dbReference type="ARBA" id="ARBA00022553"/>
    </source>
</evidence>
<dbReference type="Gene3D" id="2.60.120.430">
    <property type="entry name" value="Galactose-binding lectin"/>
    <property type="match status" value="1"/>
</dbReference>
<evidence type="ECO:0000256" key="21">
    <source>
        <dbReference type="SAM" id="Phobius"/>
    </source>
</evidence>
<dbReference type="InterPro" id="IPR017441">
    <property type="entry name" value="Protein_kinase_ATP_BS"/>
</dbReference>
<dbReference type="InterPro" id="IPR051824">
    <property type="entry name" value="LRR_Rcpt-Like_S/T_Kinase"/>
</dbReference>
<dbReference type="InterPro" id="IPR000719">
    <property type="entry name" value="Prot_kinase_dom"/>
</dbReference>